<feature type="region of interest" description="Disordered" evidence="6">
    <location>
        <begin position="1"/>
        <end position="74"/>
    </location>
</feature>
<keyword evidence="3" id="KW-0285">Flavoprotein</keyword>
<dbReference type="Gene3D" id="2.30.110.10">
    <property type="entry name" value="Electron Transport, Fmn-binding Protein, Chain A"/>
    <property type="match status" value="1"/>
</dbReference>
<dbReference type="PANTHER" id="PTHR10851">
    <property type="entry name" value="PYRIDOXINE-5-PHOSPHATE OXIDASE"/>
    <property type="match status" value="1"/>
</dbReference>
<proteinExistence type="inferred from homology"/>
<organism evidence="9 10">
    <name type="scientific">Streptomyces venetus</name>
    <dbReference type="NCBI Taxonomy" id="1701086"/>
    <lineage>
        <taxon>Bacteria</taxon>
        <taxon>Bacillati</taxon>
        <taxon>Actinomycetota</taxon>
        <taxon>Actinomycetes</taxon>
        <taxon>Kitasatosporales</taxon>
        <taxon>Streptomycetaceae</taxon>
        <taxon>Streptomyces</taxon>
    </lineage>
</organism>
<evidence type="ECO:0000313" key="10">
    <source>
        <dbReference type="Proteomes" id="UP001501115"/>
    </source>
</evidence>
<dbReference type="SUPFAM" id="SSF50475">
    <property type="entry name" value="FMN-binding split barrel"/>
    <property type="match status" value="1"/>
</dbReference>
<protein>
    <submittedName>
        <fullName evidence="9">Pyridoxal 5'-phosphate synthase</fullName>
    </submittedName>
</protein>
<dbReference type="NCBIfam" id="NF004231">
    <property type="entry name" value="PRK05679.1"/>
    <property type="match status" value="1"/>
</dbReference>
<evidence type="ECO:0000259" key="7">
    <source>
        <dbReference type="Pfam" id="PF01243"/>
    </source>
</evidence>
<dbReference type="InterPro" id="IPR000659">
    <property type="entry name" value="Pyridox_Oxase"/>
</dbReference>
<gene>
    <name evidence="9" type="ORF">GCM10023086_37310</name>
</gene>
<comment type="similarity">
    <text evidence="2">Belongs to the pyridoxamine 5'-phosphate oxidase family.</text>
</comment>
<accession>A0ABP8G1K5</accession>
<dbReference type="Pfam" id="PF01243">
    <property type="entry name" value="PNPOx_N"/>
    <property type="match status" value="1"/>
</dbReference>
<reference evidence="10" key="1">
    <citation type="journal article" date="2019" name="Int. J. Syst. Evol. Microbiol.">
        <title>The Global Catalogue of Microorganisms (GCM) 10K type strain sequencing project: providing services to taxonomists for standard genome sequencing and annotation.</title>
        <authorList>
            <consortium name="The Broad Institute Genomics Platform"/>
            <consortium name="The Broad Institute Genome Sequencing Center for Infectious Disease"/>
            <person name="Wu L."/>
            <person name="Ma J."/>
        </authorList>
    </citation>
    <scope>NUCLEOTIDE SEQUENCE [LARGE SCALE GENOMIC DNA]</scope>
    <source>
        <strain evidence="10">JCM 31290</strain>
    </source>
</reference>
<dbReference type="EMBL" id="BAABET010000005">
    <property type="protein sequence ID" value="GAA4315467.1"/>
    <property type="molecule type" value="Genomic_DNA"/>
</dbReference>
<comment type="caution">
    <text evidence="9">The sequence shown here is derived from an EMBL/GenBank/DDBJ whole genome shotgun (WGS) entry which is preliminary data.</text>
</comment>
<evidence type="ECO:0000313" key="9">
    <source>
        <dbReference type="EMBL" id="GAA4315467.1"/>
    </source>
</evidence>
<keyword evidence="10" id="KW-1185">Reference proteome</keyword>
<feature type="domain" description="Pyridoxamine 5'-phosphate oxidase N-terminal" evidence="7">
    <location>
        <begin position="124"/>
        <end position="232"/>
    </location>
</feature>
<evidence type="ECO:0000256" key="1">
    <source>
        <dbReference type="ARBA" id="ARBA00001917"/>
    </source>
</evidence>
<name>A0ABP8G1K5_9ACTN</name>
<evidence type="ECO:0000259" key="8">
    <source>
        <dbReference type="Pfam" id="PF10590"/>
    </source>
</evidence>
<keyword evidence="4" id="KW-0288">FMN</keyword>
<dbReference type="Pfam" id="PF10590">
    <property type="entry name" value="PNP_phzG_C"/>
    <property type="match status" value="1"/>
</dbReference>
<dbReference type="InterPro" id="IPR019576">
    <property type="entry name" value="Pyridoxamine_oxidase_dimer_C"/>
</dbReference>
<evidence type="ECO:0000256" key="3">
    <source>
        <dbReference type="ARBA" id="ARBA00022630"/>
    </source>
</evidence>
<evidence type="ECO:0000256" key="5">
    <source>
        <dbReference type="ARBA" id="ARBA00023002"/>
    </source>
</evidence>
<comment type="cofactor">
    <cofactor evidence="1">
        <name>FMN</name>
        <dbReference type="ChEBI" id="CHEBI:58210"/>
    </cofactor>
</comment>
<dbReference type="PANTHER" id="PTHR10851:SF0">
    <property type="entry name" value="PYRIDOXINE-5'-PHOSPHATE OXIDASE"/>
    <property type="match status" value="1"/>
</dbReference>
<dbReference type="InterPro" id="IPR011576">
    <property type="entry name" value="Pyridox_Oxase_N"/>
</dbReference>
<keyword evidence="5" id="KW-0560">Oxidoreductase</keyword>
<feature type="domain" description="Pyridoxine 5'-phosphate oxidase dimerisation C-terminal" evidence="8">
    <location>
        <begin position="254"/>
        <end position="294"/>
    </location>
</feature>
<evidence type="ECO:0000256" key="6">
    <source>
        <dbReference type="SAM" id="MobiDB-lite"/>
    </source>
</evidence>
<sequence>MSREAAELGGRGAGSPGRRGPGGRGSERRESGAPGAGRPASREAEAQGHRGPGTPGAREPGHRGARGPGDNRGMATDLHELLRSLRVWDPEVTRLPPFDPEAAPATPLELFTEWFAAVVAAGQSEPHTMSLATSDEAGLPDVRIVMLHGADEAGWSFASHAGSRKGRHLSARPYAALCFYWPVLGRQVRVRGTVTAAPSADAQGDLHARSTGALAAALTGRQSEVLGSVAELAQASQAAWERAAREPETSVPSWTLYRLRAEEVEFFQGDEARRHVRLRYRRAEDGWTRELLWP</sequence>
<dbReference type="InterPro" id="IPR012349">
    <property type="entry name" value="Split_barrel_FMN-bd"/>
</dbReference>
<feature type="compositionally biased region" description="Gly residues" evidence="6">
    <location>
        <begin position="9"/>
        <end position="24"/>
    </location>
</feature>
<dbReference type="Proteomes" id="UP001501115">
    <property type="component" value="Unassembled WGS sequence"/>
</dbReference>
<evidence type="ECO:0000256" key="4">
    <source>
        <dbReference type="ARBA" id="ARBA00022643"/>
    </source>
</evidence>
<evidence type="ECO:0000256" key="2">
    <source>
        <dbReference type="ARBA" id="ARBA00007301"/>
    </source>
</evidence>